<dbReference type="AlphaFoldDB" id="A0A098R1U6"/>
<dbReference type="EMBL" id="JNUP01000023">
    <property type="protein sequence ID" value="KGE73643.1"/>
    <property type="molecule type" value="Genomic_DNA"/>
</dbReference>
<feature type="transmembrane region" description="Helical" evidence="1">
    <location>
        <begin position="7"/>
        <end position="29"/>
    </location>
</feature>
<organism evidence="2 3">
    <name type="scientific">Spirochaeta lutea</name>
    <dbReference type="NCBI Taxonomy" id="1480694"/>
    <lineage>
        <taxon>Bacteria</taxon>
        <taxon>Pseudomonadati</taxon>
        <taxon>Spirochaetota</taxon>
        <taxon>Spirochaetia</taxon>
        <taxon>Spirochaetales</taxon>
        <taxon>Spirochaetaceae</taxon>
        <taxon>Spirochaeta</taxon>
    </lineage>
</organism>
<keyword evidence="1" id="KW-0812">Transmembrane</keyword>
<dbReference type="STRING" id="1480694.DC28_03145"/>
<protein>
    <submittedName>
        <fullName evidence="2">Uncharacterized protein</fullName>
    </submittedName>
</protein>
<keyword evidence="1" id="KW-1133">Transmembrane helix</keyword>
<keyword evidence="1" id="KW-0472">Membrane</keyword>
<sequence length="280" mass="33030">MKFKSIFIIFNTIIVLSFLLIFFMPLFVLGVEYARSFWAQSWYLLILFLGVLSALDFYFIKNWKVFQYLESEDWKNLSDHLENRIIRQGKVSHQGITLLINSYLMQNRLDDVQVLAKHITEHHPRYLNKNAVSLGLPVLLRNKTDEIIHYYGQFISDSGDVSDPWILWNYSFGLLMKGERDQAKAHLRRAYQQAGRDAVLKLLSVYMLDSFRQDDPEVNTLVGDFLDWLTGRYSLEQWIEKTKKTRDNLQLFIIQRIVTEASRWAFEDQTGRIDEGASRE</sequence>
<comment type="caution">
    <text evidence="2">The sequence shown here is derived from an EMBL/GenBank/DDBJ whole genome shotgun (WGS) entry which is preliminary data.</text>
</comment>
<dbReference type="RefSeq" id="WP_037545644.1">
    <property type="nucleotide sequence ID" value="NZ_JNUP01000023.1"/>
</dbReference>
<accession>A0A098R1U6</accession>
<proteinExistence type="predicted"/>
<evidence type="ECO:0000313" key="2">
    <source>
        <dbReference type="EMBL" id="KGE73643.1"/>
    </source>
</evidence>
<evidence type="ECO:0000313" key="3">
    <source>
        <dbReference type="Proteomes" id="UP000029692"/>
    </source>
</evidence>
<dbReference type="OrthoDB" id="368775at2"/>
<dbReference type="Proteomes" id="UP000029692">
    <property type="component" value="Unassembled WGS sequence"/>
</dbReference>
<dbReference type="eggNOG" id="ENOG5033YSU">
    <property type="taxonomic scope" value="Bacteria"/>
</dbReference>
<gene>
    <name evidence="2" type="ORF">DC28_03145</name>
</gene>
<reference evidence="2 3" key="1">
    <citation type="submission" date="2014-05" db="EMBL/GenBank/DDBJ databases">
        <title>De novo Genome Sequence of Spirocheata sp.</title>
        <authorList>
            <person name="Shivani Y."/>
            <person name="Subhash Y."/>
            <person name="Tushar L."/>
            <person name="Sasikala C."/>
            <person name="Ramana C.V."/>
        </authorList>
    </citation>
    <scope>NUCLEOTIDE SEQUENCE [LARGE SCALE GENOMIC DNA]</scope>
    <source>
        <strain evidence="2 3">JC230</strain>
    </source>
</reference>
<feature type="transmembrane region" description="Helical" evidence="1">
    <location>
        <begin position="41"/>
        <end position="60"/>
    </location>
</feature>
<keyword evidence="3" id="KW-1185">Reference proteome</keyword>
<name>A0A098R1U6_9SPIO</name>
<evidence type="ECO:0000256" key="1">
    <source>
        <dbReference type="SAM" id="Phobius"/>
    </source>
</evidence>